<reference evidence="6 7" key="1">
    <citation type="journal article" date="2020" name="IScience">
        <title>Genome Sequencing of the Endangered Kingdonia uniflora (Circaeasteraceae, Ranunculales) Reveals Potential Mechanisms of Evolutionary Specialization.</title>
        <authorList>
            <person name="Sun Y."/>
            <person name="Deng T."/>
            <person name="Zhang A."/>
            <person name="Moore M.J."/>
            <person name="Landis J.B."/>
            <person name="Lin N."/>
            <person name="Zhang H."/>
            <person name="Zhang X."/>
            <person name="Huang J."/>
            <person name="Zhang X."/>
            <person name="Sun H."/>
            <person name="Wang H."/>
        </authorList>
    </citation>
    <scope>NUCLEOTIDE SEQUENCE [LARGE SCALE GENOMIC DNA]</scope>
    <source>
        <strain evidence="6">TB1705</strain>
        <tissue evidence="6">Leaf</tissue>
    </source>
</reference>
<evidence type="ECO:0000256" key="5">
    <source>
        <dbReference type="SAM" id="MobiDB-lite"/>
    </source>
</evidence>
<keyword evidence="2" id="KW-0547">Nucleotide-binding</keyword>
<dbReference type="Gene3D" id="3.30.565.10">
    <property type="entry name" value="Histidine kinase-like ATPase, C-terminal domain"/>
    <property type="match status" value="1"/>
</dbReference>
<dbReference type="OrthoDB" id="28737at2759"/>
<keyword evidence="4" id="KW-0143">Chaperone</keyword>
<evidence type="ECO:0000256" key="2">
    <source>
        <dbReference type="ARBA" id="ARBA00022741"/>
    </source>
</evidence>
<dbReference type="InterPro" id="IPR020575">
    <property type="entry name" value="Hsp90_N"/>
</dbReference>
<keyword evidence="3" id="KW-0067">ATP-binding</keyword>
<accession>A0A7J7MGC2</accession>
<dbReference type="PRINTS" id="PR00775">
    <property type="entry name" value="HEATSHOCK90"/>
</dbReference>
<evidence type="ECO:0000313" key="7">
    <source>
        <dbReference type="Proteomes" id="UP000541444"/>
    </source>
</evidence>
<dbReference type="PANTHER" id="PTHR11528">
    <property type="entry name" value="HEAT SHOCK PROTEIN 90 FAMILY MEMBER"/>
    <property type="match status" value="1"/>
</dbReference>
<dbReference type="EMBL" id="JACGCM010001548">
    <property type="protein sequence ID" value="KAF6153969.1"/>
    <property type="molecule type" value="Genomic_DNA"/>
</dbReference>
<keyword evidence="7" id="KW-1185">Reference proteome</keyword>
<dbReference type="InterPro" id="IPR036890">
    <property type="entry name" value="HATPase_C_sf"/>
</dbReference>
<name>A0A7J7MGC2_9MAGN</name>
<dbReference type="SUPFAM" id="SSF55874">
    <property type="entry name" value="ATPase domain of HSP90 chaperone/DNA topoisomerase II/histidine kinase"/>
    <property type="match status" value="1"/>
</dbReference>
<comment type="caution">
    <text evidence="6">The sequence shown here is derived from an EMBL/GenBank/DDBJ whole genome shotgun (WGS) entry which is preliminary data.</text>
</comment>
<feature type="region of interest" description="Disordered" evidence="5">
    <location>
        <begin position="57"/>
        <end position="87"/>
    </location>
</feature>
<dbReference type="GO" id="GO:0051082">
    <property type="term" value="F:unfolded protein binding"/>
    <property type="evidence" value="ECO:0007669"/>
    <property type="project" value="InterPro"/>
</dbReference>
<sequence>MTKSDLVNNLGTIARSGIKEFMEVLAAGADVSIIEQFRVGFYSAYLVAEKVTVTTKNNDDEQQVWESQTGGSSTATRNTSGEDLGQGTKMVLHLKDDQLDYLEERRLKDFVKKHS</sequence>
<organism evidence="6 7">
    <name type="scientific">Kingdonia uniflora</name>
    <dbReference type="NCBI Taxonomy" id="39325"/>
    <lineage>
        <taxon>Eukaryota</taxon>
        <taxon>Viridiplantae</taxon>
        <taxon>Streptophyta</taxon>
        <taxon>Embryophyta</taxon>
        <taxon>Tracheophyta</taxon>
        <taxon>Spermatophyta</taxon>
        <taxon>Magnoliopsida</taxon>
        <taxon>Ranunculales</taxon>
        <taxon>Circaeasteraceae</taxon>
        <taxon>Kingdonia</taxon>
    </lineage>
</organism>
<evidence type="ECO:0000256" key="3">
    <source>
        <dbReference type="ARBA" id="ARBA00022840"/>
    </source>
</evidence>
<feature type="compositionally biased region" description="Polar residues" evidence="5">
    <location>
        <begin position="64"/>
        <end position="81"/>
    </location>
</feature>
<dbReference type="AlphaFoldDB" id="A0A7J7MGC2"/>
<dbReference type="GO" id="GO:0005524">
    <property type="term" value="F:ATP binding"/>
    <property type="evidence" value="ECO:0007669"/>
    <property type="project" value="UniProtKB-KW"/>
</dbReference>
<protein>
    <submittedName>
        <fullName evidence="6">Uncharacterized protein</fullName>
    </submittedName>
</protein>
<dbReference type="GO" id="GO:0140662">
    <property type="term" value="F:ATP-dependent protein folding chaperone"/>
    <property type="evidence" value="ECO:0007669"/>
    <property type="project" value="InterPro"/>
</dbReference>
<dbReference type="InterPro" id="IPR001404">
    <property type="entry name" value="Hsp90_fam"/>
</dbReference>
<gene>
    <name evidence="6" type="ORF">GIB67_041235</name>
</gene>
<dbReference type="GO" id="GO:0016887">
    <property type="term" value="F:ATP hydrolysis activity"/>
    <property type="evidence" value="ECO:0007669"/>
    <property type="project" value="InterPro"/>
</dbReference>
<evidence type="ECO:0000256" key="1">
    <source>
        <dbReference type="ARBA" id="ARBA00008239"/>
    </source>
</evidence>
<comment type="similarity">
    <text evidence="1">Belongs to the heat shock protein 90 family.</text>
</comment>
<dbReference type="Proteomes" id="UP000541444">
    <property type="component" value="Unassembled WGS sequence"/>
</dbReference>
<evidence type="ECO:0000313" key="6">
    <source>
        <dbReference type="EMBL" id="KAF6153969.1"/>
    </source>
</evidence>
<evidence type="ECO:0000256" key="4">
    <source>
        <dbReference type="ARBA" id="ARBA00023186"/>
    </source>
</evidence>
<proteinExistence type="inferred from homology"/>